<dbReference type="EMBL" id="CP139781">
    <property type="protein sequence ID" value="WRQ89287.1"/>
    <property type="molecule type" value="Genomic_DNA"/>
</dbReference>
<dbReference type="Gene3D" id="3.40.50.150">
    <property type="entry name" value="Vaccinia Virus protein VP39"/>
    <property type="match status" value="1"/>
</dbReference>
<accession>A0ABZ1CDA4</accession>
<dbReference type="SUPFAM" id="SSF47757">
    <property type="entry name" value="Chemotaxis receptor methyltransferase CheR, N-terminal domain"/>
    <property type="match status" value="1"/>
</dbReference>
<evidence type="ECO:0000256" key="3">
    <source>
        <dbReference type="ARBA" id="ARBA00022603"/>
    </source>
</evidence>
<dbReference type="PROSITE" id="PS50123">
    <property type="entry name" value="CHER"/>
    <property type="match status" value="1"/>
</dbReference>
<dbReference type="PANTHER" id="PTHR24422:SF26">
    <property type="entry name" value="CHEMOTAXIS PROTEIN METHYLTRANSFERASE"/>
    <property type="match status" value="1"/>
</dbReference>
<feature type="domain" description="CheR-type methyltransferase" evidence="6">
    <location>
        <begin position="1"/>
        <end position="273"/>
    </location>
</feature>
<keyword evidence="4" id="KW-0808">Transferase</keyword>
<keyword evidence="8" id="KW-1185">Reference proteome</keyword>
<protein>
    <recommendedName>
        <fullName evidence="2">protein-glutamate O-methyltransferase</fullName>
        <ecNumber evidence="2">2.1.1.80</ecNumber>
    </recommendedName>
</protein>
<evidence type="ECO:0000259" key="6">
    <source>
        <dbReference type="PROSITE" id="PS50123"/>
    </source>
</evidence>
<dbReference type="PANTHER" id="PTHR24422">
    <property type="entry name" value="CHEMOTAXIS PROTEIN METHYLTRANSFERASE"/>
    <property type="match status" value="1"/>
</dbReference>
<dbReference type="SUPFAM" id="SSF53335">
    <property type="entry name" value="S-adenosyl-L-methionine-dependent methyltransferases"/>
    <property type="match status" value="1"/>
</dbReference>
<dbReference type="PRINTS" id="PR00996">
    <property type="entry name" value="CHERMTFRASE"/>
</dbReference>
<keyword evidence="5" id="KW-0949">S-adenosyl-L-methionine</keyword>
<evidence type="ECO:0000313" key="8">
    <source>
        <dbReference type="Proteomes" id="UP000738431"/>
    </source>
</evidence>
<sequence>MLDTDYEFIRDLVYRHSRINLGPDKKALVSARLGKRLRATKIATITDYCRFLQGQSNNDELSHLIDVISTNHTFFFREPAHFDFLRERAWPELRDRARKANWPHLSIWSAAASSGEEPYSLAITLAELEARDKWGWRLEGTDISHRILARARQGIYDASVVDRIDRSLVSRYFLKGFGPQAGKYCIKSDLQKRMTFRQLNLLDASVPYTQPFHVIFCRNVMIYFDRPTQEELVNRLTRLLVPGGYLMVGHSESLTAIQHSLKSVAPATYRKPD</sequence>
<proteinExistence type="predicted"/>
<evidence type="ECO:0000256" key="5">
    <source>
        <dbReference type="ARBA" id="ARBA00022691"/>
    </source>
</evidence>
<dbReference type="Pfam" id="PF03705">
    <property type="entry name" value="CheR_N"/>
    <property type="match status" value="1"/>
</dbReference>
<dbReference type="EC" id="2.1.1.80" evidence="2"/>
<evidence type="ECO:0000256" key="2">
    <source>
        <dbReference type="ARBA" id="ARBA00012534"/>
    </source>
</evidence>
<reference evidence="7 8" key="1">
    <citation type="submission" date="2021-08" db="EMBL/GenBank/DDBJ databases">
        <authorList>
            <person name="Zhang D."/>
            <person name="Zhang A."/>
            <person name="Wang L."/>
        </authorList>
    </citation>
    <scope>NUCLEOTIDE SEQUENCE [LARGE SCALE GENOMIC DNA]</scope>
    <source>
        <strain evidence="7 8">WL0086</strain>
    </source>
</reference>
<dbReference type="InterPro" id="IPR029063">
    <property type="entry name" value="SAM-dependent_MTases_sf"/>
</dbReference>
<organism evidence="7 8">
    <name type="scientific">Actomonas aquatica</name>
    <dbReference type="NCBI Taxonomy" id="2866162"/>
    <lineage>
        <taxon>Bacteria</taxon>
        <taxon>Pseudomonadati</taxon>
        <taxon>Verrucomicrobiota</taxon>
        <taxon>Opitutia</taxon>
        <taxon>Opitutales</taxon>
        <taxon>Opitutaceae</taxon>
        <taxon>Actomonas</taxon>
    </lineage>
</organism>
<dbReference type="InterPro" id="IPR000780">
    <property type="entry name" value="CheR_MeTrfase"/>
</dbReference>
<dbReference type="RefSeq" id="WP_221030022.1">
    <property type="nucleotide sequence ID" value="NZ_CP139781.1"/>
</dbReference>
<reference evidence="7 8" key="2">
    <citation type="submission" date="2023-12" db="EMBL/GenBank/DDBJ databases">
        <title>Description of an unclassified Opitutus bacterium of Verrucomicrobiota.</title>
        <authorList>
            <person name="Zhang D.-F."/>
        </authorList>
    </citation>
    <scope>NUCLEOTIDE SEQUENCE [LARGE SCALE GENOMIC DNA]</scope>
    <source>
        <strain evidence="7 8">WL0086</strain>
    </source>
</reference>
<keyword evidence="3 7" id="KW-0489">Methyltransferase</keyword>
<dbReference type="GO" id="GO:0032259">
    <property type="term" value="P:methylation"/>
    <property type="evidence" value="ECO:0007669"/>
    <property type="project" value="UniProtKB-KW"/>
</dbReference>
<dbReference type="InterPro" id="IPR026024">
    <property type="entry name" value="Chemotaxis_MeTrfase_CheR"/>
</dbReference>
<dbReference type="Pfam" id="PF01739">
    <property type="entry name" value="CheR"/>
    <property type="match status" value="1"/>
</dbReference>
<dbReference type="Gene3D" id="1.10.155.10">
    <property type="entry name" value="Chemotaxis receptor methyltransferase CheR, N-terminal domain"/>
    <property type="match status" value="1"/>
</dbReference>
<dbReference type="PIRSF" id="PIRSF000410">
    <property type="entry name" value="CheR"/>
    <property type="match status" value="1"/>
</dbReference>
<dbReference type="InterPro" id="IPR036804">
    <property type="entry name" value="CheR_N_sf"/>
</dbReference>
<comment type="catalytic activity">
    <reaction evidence="1">
        <text>L-glutamyl-[protein] + S-adenosyl-L-methionine = [protein]-L-glutamate 5-O-methyl ester + S-adenosyl-L-homocysteine</text>
        <dbReference type="Rhea" id="RHEA:24452"/>
        <dbReference type="Rhea" id="RHEA-COMP:10208"/>
        <dbReference type="Rhea" id="RHEA-COMP:10311"/>
        <dbReference type="ChEBI" id="CHEBI:29973"/>
        <dbReference type="ChEBI" id="CHEBI:57856"/>
        <dbReference type="ChEBI" id="CHEBI:59789"/>
        <dbReference type="ChEBI" id="CHEBI:82795"/>
        <dbReference type="EC" id="2.1.1.80"/>
    </reaction>
</comment>
<dbReference type="Proteomes" id="UP000738431">
    <property type="component" value="Chromosome"/>
</dbReference>
<name>A0ABZ1CDA4_9BACT</name>
<dbReference type="InterPro" id="IPR022641">
    <property type="entry name" value="CheR_N"/>
</dbReference>
<evidence type="ECO:0000256" key="4">
    <source>
        <dbReference type="ARBA" id="ARBA00022679"/>
    </source>
</evidence>
<dbReference type="SMART" id="SM00138">
    <property type="entry name" value="MeTrc"/>
    <property type="match status" value="1"/>
</dbReference>
<dbReference type="InterPro" id="IPR022642">
    <property type="entry name" value="CheR_C"/>
</dbReference>
<dbReference type="GO" id="GO:0008168">
    <property type="term" value="F:methyltransferase activity"/>
    <property type="evidence" value="ECO:0007669"/>
    <property type="project" value="UniProtKB-KW"/>
</dbReference>
<evidence type="ECO:0000313" key="7">
    <source>
        <dbReference type="EMBL" id="WRQ89287.1"/>
    </source>
</evidence>
<evidence type="ECO:0000256" key="1">
    <source>
        <dbReference type="ARBA" id="ARBA00001541"/>
    </source>
</evidence>
<dbReference type="InterPro" id="IPR050903">
    <property type="entry name" value="Bact_Chemotaxis_MeTrfase"/>
</dbReference>
<gene>
    <name evidence="7" type="ORF">K1X11_007695</name>
</gene>